<dbReference type="CDD" id="cd11024">
    <property type="entry name" value="CuRO_1_2DMCO_NIR_like"/>
    <property type="match status" value="1"/>
</dbReference>
<dbReference type="Pfam" id="PF07731">
    <property type="entry name" value="Cu-oxidase_2"/>
    <property type="match status" value="1"/>
</dbReference>
<proteinExistence type="inferred from homology"/>
<organism evidence="16 17">
    <name type="scientific">Meiothermus luteus</name>
    <dbReference type="NCBI Taxonomy" id="2026184"/>
    <lineage>
        <taxon>Bacteria</taxon>
        <taxon>Thermotogati</taxon>
        <taxon>Deinococcota</taxon>
        <taxon>Deinococci</taxon>
        <taxon>Thermales</taxon>
        <taxon>Thermaceae</taxon>
        <taxon>Meiothermus</taxon>
    </lineage>
</organism>
<evidence type="ECO:0000256" key="8">
    <source>
        <dbReference type="ARBA" id="ARBA00022737"/>
    </source>
</evidence>
<keyword evidence="7 12" id="KW-0479">Metal-binding</keyword>
<feature type="binding site" description="type 1 copper site" evidence="12">
    <location>
        <position position="214"/>
    </location>
    <ligand>
        <name>Cu cation</name>
        <dbReference type="ChEBI" id="CHEBI:23378"/>
        <label>1</label>
    </ligand>
</feature>
<keyword evidence="8" id="KW-0677">Repeat</keyword>
<feature type="binding site" description="type 1 copper site" evidence="12">
    <location>
        <position position="200"/>
    </location>
    <ligand>
        <name>Cu cation</name>
        <dbReference type="ChEBI" id="CHEBI:23378"/>
        <label>1</label>
    </ligand>
</feature>
<feature type="binding site" description="type 1 copper site" evidence="12">
    <location>
        <position position="339"/>
    </location>
    <ligand>
        <name>Cu cation</name>
        <dbReference type="ChEBI" id="CHEBI:23378"/>
        <label>1</label>
    </ligand>
</feature>
<evidence type="ECO:0000259" key="14">
    <source>
        <dbReference type="Pfam" id="PF07731"/>
    </source>
</evidence>
<comment type="caution">
    <text evidence="16">The sequence shown here is derived from an EMBL/GenBank/DDBJ whole genome shotgun (WGS) entry which is preliminary data.</text>
</comment>
<dbReference type="RefSeq" id="WP_119360378.1">
    <property type="nucleotide sequence ID" value="NZ_QWKZ01000055.1"/>
</dbReference>
<dbReference type="PANTHER" id="PTHR11709">
    <property type="entry name" value="MULTI-COPPER OXIDASE"/>
    <property type="match status" value="1"/>
</dbReference>
<comment type="cofactor">
    <cofactor evidence="1 12">
        <name>Cu(+)</name>
        <dbReference type="ChEBI" id="CHEBI:49552"/>
    </cofactor>
</comment>
<evidence type="ECO:0000313" key="16">
    <source>
        <dbReference type="EMBL" id="RIH84797.1"/>
    </source>
</evidence>
<evidence type="ECO:0000256" key="12">
    <source>
        <dbReference type="PIRSR" id="PIRSR601287-1"/>
    </source>
</evidence>
<dbReference type="EMBL" id="QWKZ01000055">
    <property type="protein sequence ID" value="RIH84797.1"/>
    <property type="molecule type" value="Genomic_DNA"/>
</dbReference>
<dbReference type="InterPro" id="IPR001287">
    <property type="entry name" value="NO2-reductase_Cu"/>
</dbReference>
<dbReference type="PRINTS" id="PR00695">
    <property type="entry name" value="CUNO2RDTASE"/>
</dbReference>
<evidence type="ECO:0000256" key="10">
    <source>
        <dbReference type="ARBA" id="ARBA00023008"/>
    </source>
</evidence>
<dbReference type="PROSITE" id="PS51318">
    <property type="entry name" value="TAT"/>
    <property type="match status" value="1"/>
</dbReference>
<keyword evidence="10 12" id="KW-0186">Copper</keyword>
<comment type="cofactor">
    <cofactor evidence="2 12">
        <name>Cu(2+)</name>
        <dbReference type="ChEBI" id="CHEBI:29036"/>
    </cofactor>
</comment>
<evidence type="ECO:0000256" key="2">
    <source>
        <dbReference type="ARBA" id="ARBA00001973"/>
    </source>
</evidence>
<accession>A0A399EJE1</accession>
<dbReference type="GO" id="GO:0050421">
    <property type="term" value="F:nitrite reductase (NO-forming) activity"/>
    <property type="evidence" value="ECO:0007669"/>
    <property type="project" value="UniProtKB-EC"/>
</dbReference>
<protein>
    <recommendedName>
        <fullName evidence="6">Copper-containing nitrite reductase</fullName>
        <ecNumber evidence="5">1.7.2.1</ecNumber>
    </recommendedName>
</protein>
<dbReference type="AlphaFoldDB" id="A0A399EJE1"/>
<evidence type="ECO:0000256" key="7">
    <source>
        <dbReference type="ARBA" id="ARBA00022723"/>
    </source>
</evidence>
<dbReference type="Gene3D" id="2.60.40.420">
    <property type="entry name" value="Cupredoxins - blue copper proteins"/>
    <property type="match status" value="2"/>
</dbReference>
<dbReference type="EC" id="1.7.2.1" evidence="5"/>
<evidence type="ECO:0000256" key="11">
    <source>
        <dbReference type="ARBA" id="ARBA00049340"/>
    </source>
</evidence>
<evidence type="ECO:0000256" key="13">
    <source>
        <dbReference type="SAM" id="MobiDB-lite"/>
    </source>
</evidence>
<comment type="similarity">
    <text evidence="3">Belongs to the multicopper oxidase family.</text>
</comment>
<feature type="domain" description="Plastocyanin-like" evidence="15">
    <location>
        <begin position="110"/>
        <end position="223"/>
    </location>
</feature>
<comment type="subunit">
    <text evidence="4">Homotrimer.</text>
</comment>
<feature type="binding site" description="type 1 copper site" evidence="12">
    <location>
        <position position="209"/>
    </location>
    <ligand>
        <name>Cu cation</name>
        <dbReference type="ChEBI" id="CHEBI:23378"/>
        <label>1</label>
    </ligand>
</feature>
<evidence type="ECO:0000256" key="4">
    <source>
        <dbReference type="ARBA" id="ARBA00011233"/>
    </source>
</evidence>
<keyword evidence="9 16" id="KW-0560">Oxidoreductase</keyword>
<evidence type="ECO:0000256" key="5">
    <source>
        <dbReference type="ARBA" id="ARBA00011882"/>
    </source>
</evidence>
<feature type="domain" description="Plastocyanin-like" evidence="14">
    <location>
        <begin position="245"/>
        <end position="355"/>
    </location>
</feature>
<comment type="catalytic activity">
    <reaction evidence="11">
        <text>nitric oxide + Fe(III)-[cytochrome c] + H2O = Fe(II)-[cytochrome c] + nitrite + 2 H(+)</text>
        <dbReference type="Rhea" id="RHEA:15233"/>
        <dbReference type="Rhea" id="RHEA-COMP:10350"/>
        <dbReference type="Rhea" id="RHEA-COMP:14399"/>
        <dbReference type="ChEBI" id="CHEBI:15377"/>
        <dbReference type="ChEBI" id="CHEBI:15378"/>
        <dbReference type="ChEBI" id="CHEBI:16301"/>
        <dbReference type="ChEBI" id="CHEBI:16480"/>
        <dbReference type="ChEBI" id="CHEBI:29033"/>
        <dbReference type="ChEBI" id="CHEBI:29034"/>
        <dbReference type="EC" id="1.7.2.1"/>
    </reaction>
</comment>
<evidence type="ECO:0000256" key="3">
    <source>
        <dbReference type="ARBA" id="ARBA00010609"/>
    </source>
</evidence>
<evidence type="ECO:0000313" key="17">
    <source>
        <dbReference type="Proteomes" id="UP000265800"/>
    </source>
</evidence>
<dbReference type="Proteomes" id="UP000265800">
    <property type="component" value="Unassembled WGS sequence"/>
</dbReference>
<feature type="binding site" description="type 1 copper site" evidence="12">
    <location>
        <position position="201"/>
    </location>
    <ligand>
        <name>Cu cation</name>
        <dbReference type="ChEBI" id="CHEBI:23378"/>
        <label>1</label>
    </ligand>
</feature>
<evidence type="ECO:0000256" key="9">
    <source>
        <dbReference type="ARBA" id="ARBA00023002"/>
    </source>
</evidence>
<evidence type="ECO:0000256" key="1">
    <source>
        <dbReference type="ARBA" id="ARBA00001960"/>
    </source>
</evidence>
<dbReference type="InterPro" id="IPR011707">
    <property type="entry name" value="Cu-oxidase-like_N"/>
</dbReference>
<dbReference type="InterPro" id="IPR011706">
    <property type="entry name" value="Cu-oxidase_C"/>
</dbReference>
<name>A0A399EJE1_9DEIN</name>
<dbReference type="Pfam" id="PF07732">
    <property type="entry name" value="Cu-oxidase_3"/>
    <property type="match status" value="1"/>
</dbReference>
<dbReference type="OrthoDB" id="9757546at2"/>
<reference evidence="16 17" key="1">
    <citation type="submission" date="2018-08" db="EMBL/GenBank/DDBJ databases">
        <title>Meiothermus luteus KCTC 52599 genome sequencing project.</title>
        <authorList>
            <person name="Da Costa M.S."/>
            <person name="Albuquerque L."/>
            <person name="Raposo P."/>
            <person name="Froufe H.J.C."/>
            <person name="Barroso C.S."/>
            <person name="Egas C."/>
        </authorList>
    </citation>
    <scope>NUCLEOTIDE SEQUENCE [LARGE SCALE GENOMIC DNA]</scope>
    <source>
        <strain evidence="16 17">KCTC 52599</strain>
    </source>
</reference>
<feature type="binding site" description="type 1 copper site" evidence="12">
    <location>
        <position position="160"/>
    </location>
    <ligand>
        <name>Cu cation</name>
        <dbReference type="ChEBI" id="CHEBI:23378"/>
        <label>1</label>
    </ligand>
</feature>
<sequence length="391" mass="43286">MRSFLPKLFSRRQVLRSLGGVASVAGAAALGLGQGSKPAPQGEAGGHSGHYMGAADPKQMGHGNNLTVGAVDHQANGFDPLRLLVDWDYGKVSTLPSGQTLREYEFVAQEKEIEIAPGVFFPAWTYNGRVPGPTIRCTEGDRIRVRFTNSSSHPHTIHFHGIHPAEMDGTPLPGNGGLVQPGQSFTYEFTAEPFGCHLYHCHSLSLKRHIHKGMYGAFVVDPKGGRPPAREFVMVMNAFDTNFDGGNEVYAVNSVAFEYARRAIPLKLGELVRIYLINVLEFDLINTFHLHANMFDYYDHGTTLEPTLRRVDTISQVQGQRGIVEFRYKFPGMYMFHPHVSEFTELGWMGHFNVVRPEDFAQALQSVGLDAAWDQKSLQGSTVPWKGGEQA</sequence>
<dbReference type="SUPFAM" id="SSF49503">
    <property type="entry name" value="Cupredoxins"/>
    <property type="match status" value="2"/>
</dbReference>
<dbReference type="InterPro" id="IPR006311">
    <property type="entry name" value="TAT_signal"/>
</dbReference>
<evidence type="ECO:0000256" key="6">
    <source>
        <dbReference type="ARBA" id="ARBA00017290"/>
    </source>
</evidence>
<feature type="binding site" description="type 1 copper site" evidence="12">
    <location>
        <position position="155"/>
    </location>
    <ligand>
        <name>Cu cation</name>
        <dbReference type="ChEBI" id="CHEBI:23378"/>
        <label>1</label>
    </ligand>
</feature>
<dbReference type="GO" id="GO:0005507">
    <property type="term" value="F:copper ion binding"/>
    <property type="evidence" value="ECO:0007669"/>
    <property type="project" value="InterPro"/>
</dbReference>
<keyword evidence="17" id="KW-1185">Reference proteome</keyword>
<evidence type="ECO:0000259" key="15">
    <source>
        <dbReference type="Pfam" id="PF07732"/>
    </source>
</evidence>
<dbReference type="InterPro" id="IPR045087">
    <property type="entry name" value="Cu-oxidase_fam"/>
</dbReference>
<feature type="region of interest" description="Disordered" evidence="13">
    <location>
        <begin position="35"/>
        <end position="59"/>
    </location>
</feature>
<dbReference type="PANTHER" id="PTHR11709:SF394">
    <property type="entry name" value="FI03373P-RELATED"/>
    <property type="match status" value="1"/>
</dbReference>
<dbReference type="InterPro" id="IPR008972">
    <property type="entry name" value="Cupredoxin"/>
</dbReference>
<gene>
    <name evidence="16" type="primary">aniA</name>
    <name evidence="16" type="ORF">Mlute_01782</name>
</gene>